<gene>
    <name evidence="2" type="ORF">SEVIR_4G005700v2</name>
</gene>
<proteinExistence type="predicted"/>
<evidence type="ECO:0000313" key="2">
    <source>
        <dbReference type="EMBL" id="TKW19215.1"/>
    </source>
</evidence>
<evidence type="ECO:0000256" key="1">
    <source>
        <dbReference type="SAM" id="MobiDB-lite"/>
    </source>
</evidence>
<protein>
    <submittedName>
        <fullName evidence="2">Uncharacterized protein</fullName>
    </submittedName>
</protein>
<feature type="region of interest" description="Disordered" evidence="1">
    <location>
        <begin position="29"/>
        <end position="60"/>
    </location>
</feature>
<accession>A0A4U6UUS3</accession>
<dbReference type="EMBL" id="CM016555">
    <property type="protein sequence ID" value="TKW19215.1"/>
    <property type="molecule type" value="Genomic_DNA"/>
</dbReference>
<name>A0A4U6UUS3_SETVI</name>
<sequence length="105" mass="11250">MRGFILKCDAMSLGGFFVVLKLIPVASRGHAADARRGWRGSARTERRQRRHGGQGRPRWVGAARWAGPTEVGKGDAATVGGGDGRRRAILLFSEQVSCVMSGNDG</sequence>
<organism evidence="2 3">
    <name type="scientific">Setaria viridis</name>
    <name type="common">Green bristlegrass</name>
    <name type="synonym">Setaria italica subsp. viridis</name>
    <dbReference type="NCBI Taxonomy" id="4556"/>
    <lineage>
        <taxon>Eukaryota</taxon>
        <taxon>Viridiplantae</taxon>
        <taxon>Streptophyta</taxon>
        <taxon>Embryophyta</taxon>
        <taxon>Tracheophyta</taxon>
        <taxon>Spermatophyta</taxon>
        <taxon>Magnoliopsida</taxon>
        <taxon>Liliopsida</taxon>
        <taxon>Poales</taxon>
        <taxon>Poaceae</taxon>
        <taxon>PACMAD clade</taxon>
        <taxon>Panicoideae</taxon>
        <taxon>Panicodae</taxon>
        <taxon>Paniceae</taxon>
        <taxon>Cenchrinae</taxon>
        <taxon>Setaria</taxon>
    </lineage>
</organism>
<dbReference type="Proteomes" id="UP000298652">
    <property type="component" value="Chromosome 4"/>
</dbReference>
<evidence type="ECO:0000313" key="3">
    <source>
        <dbReference type="Proteomes" id="UP000298652"/>
    </source>
</evidence>
<reference evidence="2" key="1">
    <citation type="submission" date="2019-03" db="EMBL/GenBank/DDBJ databases">
        <title>WGS assembly of Setaria viridis.</title>
        <authorList>
            <person name="Huang P."/>
            <person name="Jenkins J."/>
            <person name="Grimwood J."/>
            <person name="Barry K."/>
            <person name="Healey A."/>
            <person name="Mamidi S."/>
            <person name="Sreedasyam A."/>
            <person name="Shu S."/>
            <person name="Feldman M."/>
            <person name="Wu J."/>
            <person name="Yu Y."/>
            <person name="Chen C."/>
            <person name="Johnson J."/>
            <person name="Rokhsar D."/>
            <person name="Baxter I."/>
            <person name="Schmutz J."/>
            <person name="Brutnell T."/>
            <person name="Kellogg E."/>
        </authorList>
    </citation>
    <scope>NUCLEOTIDE SEQUENCE [LARGE SCALE GENOMIC DNA]</scope>
</reference>
<keyword evidence="3" id="KW-1185">Reference proteome</keyword>
<dbReference type="Gramene" id="TKW19215">
    <property type="protein sequence ID" value="TKW19215"/>
    <property type="gene ID" value="SEVIR_4G005700v2"/>
</dbReference>
<dbReference type="AlphaFoldDB" id="A0A4U6UUS3"/>